<feature type="transmembrane region" description="Helical" evidence="2">
    <location>
        <begin position="118"/>
        <end position="149"/>
    </location>
</feature>
<gene>
    <name evidence="3" type="ORF">GCM10025783_22470</name>
</gene>
<feature type="region of interest" description="Disordered" evidence="1">
    <location>
        <begin position="1"/>
        <end position="109"/>
    </location>
</feature>
<feature type="compositionally biased region" description="Basic and acidic residues" evidence="1">
    <location>
        <begin position="1"/>
        <end position="17"/>
    </location>
</feature>
<keyword evidence="2" id="KW-0812">Transmembrane</keyword>
<sequence>MADPNRPEDDAADDARRPAAVAADGPAATTPYKPARADDEPRTERLPADRDDDVRTERLAADRDDARTEVVEPAAATAVHPHADAPAAPPAQRPLPTTEEGSAPPPPRKKGNRLVATAWVLLAAGLFQAVFFGANALVALVFGGTAAVLPQVQSVAGTSLAWLPVLLFFLLFELTVLLINRAGRVAYVLASLIVGAIVYVLTVVLFSVLVRHTLGDANTLAQTFLNWEFILVGLVAREVMLWTGLAIGSRGIRVRRRYREARRSYEQEVGDVRS</sequence>
<evidence type="ECO:0008006" key="5">
    <source>
        <dbReference type="Google" id="ProtNLM"/>
    </source>
</evidence>
<feature type="transmembrane region" description="Helical" evidence="2">
    <location>
        <begin position="229"/>
        <end position="249"/>
    </location>
</feature>
<evidence type="ECO:0000313" key="3">
    <source>
        <dbReference type="EMBL" id="GAA4749648.1"/>
    </source>
</evidence>
<keyword evidence="2" id="KW-1133">Transmembrane helix</keyword>
<accession>A0ABP8Z8R6</accession>
<feature type="transmembrane region" description="Helical" evidence="2">
    <location>
        <begin position="161"/>
        <end position="179"/>
    </location>
</feature>
<comment type="caution">
    <text evidence="3">The sequence shown here is derived from an EMBL/GenBank/DDBJ whole genome shotgun (WGS) entry which is preliminary data.</text>
</comment>
<organism evidence="3 4">
    <name type="scientific">Amnibacterium soli</name>
    <dbReference type="NCBI Taxonomy" id="1282736"/>
    <lineage>
        <taxon>Bacteria</taxon>
        <taxon>Bacillati</taxon>
        <taxon>Actinomycetota</taxon>
        <taxon>Actinomycetes</taxon>
        <taxon>Micrococcales</taxon>
        <taxon>Microbacteriaceae</taxon>
        <taxon>Amnibacterium</taxon>
    </lineage>
</organism>
<protein>
    <recommendedName>
        <fullName evidence="5">ABC transporter</fullName>
    </recommendedName>
</protein>
<feature type="compositionally biased region" description="Basic and acidic residues" evidence="1">
    <location>
        <begin position="35"/>
        <end position="70"/>
    </location>
</feature>
<evidence type="ECO:0000256" key="2">
    <source>
        <dbReference type="SAM" id="Phobius"/>
    </source>
</evidence>
<reference evidence="4" key="1">
    <citation type="journal article" date="2019" name="Int. J. Syst. Evol. Microbiol.">
        <title>The Global Catalogue of Microorganisms (GCM) 10K type strain sequencing project: providing services to taxonomists for standard genome sequencing and annotation.</title>
        <authorList>
            <consortium name="The Broad Institute Genomics Platform"/>
            <consortium name="The Broad Institute Genome Sequencing Center for Infectious Disease"/>
            <person name="Wu L."/>
            <person name="Ma J."/>
        </authorList>
    </citation>
    <scope>NUCLEOTIDE SEQUENCE [LARGE SCALE GENOMIC DNA]</scope>
    <source>
        <strain evidence="4">JCM 19015</strain>
    </source>
</reference>
<dbReference type="Proteomes" id="UP001500121">
    <property type="component" value="Unassembled WGS sequence"/>
</dbReference>
<name>A0ABP8Z8R6_9MICO</name>
<feature type="transmembrane region" description="Helical" evidence="2">
    <location>
        <begin position="186"/>
        <end position="209"/>
    </location>
</feature>
<evidence type="ECO:0000313" key="4">
    <source>
        <dbReference type="Proteomes" id="UP001500121"/>
    </source>
</evidence>
<keyword evidence="4" id="KW-1185">Reference proteome</keyword>
<dbReference type="EMBL" id="BAABLP010000004">
    <property type="protein sequence ID" value="GAA4749648.1"/>
    <property type="molecule type" value="Genomic_DNA"/>
</dbReference>
<dbReference type="RefSeq" id="WP_345481285.1">
    <property type="nucleotide sequence ID" value="NZ_BAABLP010000004.1"/>
</dbReference>
<feature type="compositionally biased region" description="Low complexity" evidence="1">
    <location>
        <begin position="71"/>
        <end position="86"/>
    </location>
</feature>
<keyword evidence="2" id="KW-0472">Membrane</keyword>
<evidence type="ECO:0000256" key="1">
    <source>
        <dbReference type="SAM" id="MobiDB-lite"/>
    </source>
</evidence>
<proteinExistence type="predicted"/>
<feature type="compositionally biased region" description="Low complexity" evidence="1">
    <location>
        <begin position="18"/>
        <end position="28"/>
    </location>
</feature>